<organism evidence="1 2">
    <name type="scientific">Candidatus Agrococcus pullicola</name>
    <dbReference type="NCBI Taxonomy" id="2838429"/>
    <lineage>
        <taxon>Bacteria</taxon>
        <taxon>Bacillati</taxon>
        <taxon>Actinomycetota</taxon>
        <taxon>Actinomycetes</taxon>
        <taxon>Micrococcales</taxon>
        <taxon>Microbacteriaceae</taxon>
        <taxon>Agrococcus</taxon>
    </lineage>
</organism>
<dbReference type="SUPFAM" id="SSF52980">
    <property type="entry name" value="Restriction endonuclease-like"/>
    <property type="match status" value="1"/>
</dbReference>
<dbReference type="Gene3D" id="3.40.960.10">
    <property type="entry name" value="VSR Endonuclease"/>
    <property type="match status" value="1"/>
</dbReference>
<dbReference type="EMBL" id="DXDC01000309">
    <property type="protein sequence ID" value="HIY66615.1"/>
    <property type="molecule type" value="Genomic_DNA"/>
</dbReference>
<evidence type="ECO:0000313" key="1">
    <source>
        <dbReference type="EMBL" id="HIY66615.1"/>
    </source>
</evidence>
<dbReference type="InterPro" id="IPR011335">
    <property type="entry name" value="Restrct_endonuc-II-like"/>
</dbReference>
<accession>A0A9D1YX04</accession>
<dbReference type="AlphaFoldDB" id="A0A9D1YX04"/>
<comment type="caution">
    <text evidence="1">The sequence shown here is derived from an EMBL/GenBank/DDBJ whole genome shotgun (WGS) entry which is preliminary data.</text>
</comment>
<reference evidence="1" key="2">
    <citation type="submission" date="2021-04" db="EMBL/GenBank/DDBJ databases">
        <authorList>
            <person name="Gilroy R."/>
        </authorList>
    </citation>
    <scope>NUCLEOTIDE SEQUENCE</scope>
    <source>
        <strain evidence="1">ChiGjej1B1-98</strain>
    </source>
</reference>
<sequence>MSASRLVQRRLVTTILEGLPVLQPVESILHASSQLSSIDVLIALEALITTSDVYPGRHPALGAWAPDSVAERIEAWGKGTAAKRARVALTRAKVGVDSPQETRMRATLTGEGLPEPEIQVVVDLGGEAVRLDTAWPEYRVAGEYEGDHHRTDARQWHRDIERERALAAAGWTVIRVTKRDLHARARANLVGTFRNALAKNGARPPE</sequence>
<proteinExistence type="predicted"/>
<evidence type="ECO:0000313" key="2">
    <source>
        <dbReference type="Proteomes" id="UP000824005"/>
    </source>
</evidence>
<gene>
    <name evidence="1" type="ORF">H9830_10100</name>
</gene>
<evidence type="ECO:0008006" key="3">
    <source>
        <dbReference type="Google" id="ProtNLM"/>
    </source>
</evidence>
<reference evidence="1" key="1">
    <citation type="journal article" date="2021" name="PeerJ">
        <title>Extensive microbial diversity within the chicken gut microbiome revealed by metagenomics and culture.</title>
        <authorList>
            <person name="Gilroy R."/>
            <person name="Ravi A."/>
            <person name="Getino M."/>
            <person name="Pursley I."/>
            <person name="Horton D.L."/>
            <person name="Alikhan N.F."/>
            <person name="Baker D."/>
            <person name="Gharbi K."/>
            <person name="Hall N."/>
            <person name="Watson M."/>
            <person name="Adriaenssens E.M."/>
            <person name="Foster-Nyarko E."/>
            <person name="Jarju S."/>
            <person name="Secka A."/>
            <person name="Antonio M."/>
            <person name="Oren A."/>
            <person name="Chaudhuri R.R."/>
            <person name="La Ragione R."/>
            <person name="Hildebrand F."/>
            <person name="Pallen M.J."/>
        </authorList>
    </citation>
    <scope>NUCLEOTIDE SEQUENCE</scope>
    <source>
        <strain evidence="1">ChiGjej1B1-98</strain>
    </source>
</reference>
<protein>
    <recommendedName>
        <fullName evidence="3">DUF559 domain-containing protein</fullName>
    </recommendedName>
</protein>
<name>A0A9D1YX04_9MICO</name>
<dbReference type="Proteomes" id="UP000824005">
    <property type="component" value="Unassembled WGS sequence"/>
</dbReference>